<gene>
    <name evidence="1" type="ORF">AKO1_001099</name>
</gene>
<sequence length="381" mass="44846">MFRFCRNLGPKLRFYSKVSFKKNEKIPVKRSFKKPLAYFAVFAVGVTEFTYRFVSDPQLSIGDMWRRLLFGDPYRDYISLIDGSLVQNAEVTYPKDQYSDKSEEVVDASFIYTPLGRFFHLILTDEVVQPGLVFKEQYLHDVEGEVIARDHLANNVICKWRKGIFQIEDLGLTSSTPLHEILQALANDHYKSGIAYAKKEHNRPFVQRLEYVRIKNEKNPLPHSNILPQPLDPVEYYDEVAETGKTVPDFLVMVSKVKFKDQLQRWRGDLFFYHHPYFFKLSYVPSINYCIFDSTMQELKAVDEAKEEFAIRENSKTFKTQSDRMRKIHVENLLDISPKTRSDEEMSRFIRDKLIKIHERGFFKQQSFKPAETVEPQTNEK</sequence>
<keyword evidence="1" id="KW-0472">Membrane</keyword>
<keyword evidence="1" id="KW-0812">Transmembrane</keyword>
<protein>
    <submittedName>
        <fullName evidence="1">1 TM domain-containing transmembrane protein</fullName>
    </submittedName>
</protein>
<reference evidence="1 2" key="1">
    <citation type="submission" date="2024-03" db="EMBL/GenBank/DDBJ databases">
        <title>The Acrasis kona genome and developmental transcriptomes reveal deep origins of eukaryotic multicellular pathways.</title>
        <authorList>
            <person name="Sheikh S."/>
            <person name="Fu C.-J."/>
            <person name="Brown M.W."/>
            <person name="Baldauf S.L."/>
        </authorList>
    </citation>
    <scope>NUCLEOTIDE SEQUENCE [LARGE SCALE GENOMIC DNA]</scope>
    <source>
        <strain evidence="1 2">ATCC MYA-3509</strain>
    </source>
</reference>
<dbReference type="AlphaFoldDB" id="A0AAW2ZF95"/>
<accession>A0AAW2ZF95</accession>
<evidence type="ECO:0000313" key="2">
    <source>
        <dbReference type="Proteomes" id="UP001431209"/>
    </source>
</evidence>
<evidence type="ECO:0000313" key="1">
    <source>
        <dbReference type="EMBL" id="KAL0487282.1"/>
    </source>
</evidence>
<name>A0AAW2ZF95_9EUKA</name>
<organism evidence="1 2">
    <name type="scientific">Acrasis kona</name>
    <dbReference type="NCBI Taxonomy" id="1008807"/>
    <lineage>
        <taxon>Eukaryota</taxon>
        <taxon>Discoba</taxon>
        <taxon>Heterolobosea</taxon>
        <taxon>Tetramitia</taxon>
        <taxon>Eutetramitia</taxon>
        <taxon>Acrasidae</taxon>
        <taxon>Acrasis</taxon>
    </lineage>
</organism>
<comment type="caution">
    <text evidence="1">The sequence shown here is derived from an EMBL/GenBank/DDBJ whole genome shotgun (WGS) entry which is preliminary data.</text>
</comment>
<proteinExistence type="predicted"/>
<keyword evidence="2" id="KW-1185">Reference proteome</keyword>
<dbReference type="EMBL" id="JAOPGA020001328">
    <property type="protein sequence ID" value="KAL0487282.1"/>
    <property type="molecule type" value="Genomic_DNA"/>
</dbReference>
<dbReference type="Proteomes" id="UP001431209">
    <property type="component" value="Unassembled WGS sequence"/>
</dbReference>